<dbReference type="InterPro" id="IPR034159">
    <property type="entry name" value="SF3B4_RRM2"/>
</dbReference>
<comment type="similarity">
    <text evidence="2">Belongs to the SF3B4 family.</text>
</comment>
<dbReference type="EMBL" id="CAJVPY010064052">
    <property type="protein sequence ID" value="CAG8823885.1"/>
    <property type="molecule type" value="Genomic_DNA"/>
</dbReference>
<organism evidence="12 13">
    <name type="scientific">Dentiscutata erythropus</name>
    <dbReference type="NCBI Taxonomy" id="1348616"/>
    <lineage>
        <taxon>Eukaryota</taxon>
        <taxon>Fungi</taxon>
        <taxon>Fungi incertae sedis</taxon>
        <taxon>Mucoromycota</taxon>
        <taxon>Glomeromycotina</taxon>
        <taxon>Glomeromycetes</taxon>
        <taxon>Diversisporales</taxon>
        <taxon>Gigasporaceae</taxon>
        <taxon>Dentiscutata</taxon>
    </lineage>
</organism>
<dbReference type="GO" id="GO:0005730">
    <property type="term" value="C:nucleolus"/>
    <property type="evidence" value="ECO:0007669"/>
    <property type="project" value="TreeGrafter"/>
</dbReference>
<dbReference type="CDD" id="cd12335">
    <property type="entry name" value="RRM2_SF3B4"/>
    <property type="match status" value="1"/>
</dbReference>
<keyword evidence="8" id="KW-0539">Nucleus</keyword>
<dbReference type="GO" id="GO:0048026">
    <property type="term" value="P:positive regulation of mRNA splicing, via spliceosome"/>
    <property type="evidence" value="ECO:0007669"/>
    <property type="project" value="TreeGrafter"/>
</dbReference>
<dbReference type="GO" id="GO:0006397">
    <property type="term" value="P:mRNA processing"/>
    <property type="evidence" value="ECO:0007669"/>
    <property type="project" value="UniProtKB-KW"/>
</dbReference>
<comment type="subcellular location">
    <subcellularLocation>
        <location evidence="1">Nucleus</location>
    </subcellularLocation>
</comment>
<keyword evidence="13" id="KW-1185">Reference proteome</keyword>
<dbReference type="OrthoDB" id="10259687at2759"/>
<dbReference type="InterPro" id="IPR012677">
    <property type="entry name" value="Nucleotide-bd_a/b_plait_sf"/>
</dbReference>
<dbReference type="Proteomes" id="UP000789405">
    <property type="component" value="Unassembled WGS sequence"/>
</dbReference>
<dbReference type="GO" id="GO:0071011">
    <property type="term" value="C:precatalytic spliceosome"/>
    <property type="evidence" value="ECO:0007669"/>
    <property type="project" value="TreeGrafter"/>
</dbReference>
<comment type="caution">
    <text evidence="12">The sequence shown here is derived from an EMBL/GenBank/DDBJ whole genome shotgun (WGS) entry which is preliminary data.</text>
</comment>
<dbReference type="AlphaFoldDB" id="A0A9N9PGE1"/>
<dbReference type="InterPro" id="IPR035979">
    <property type="entry name" value="RBD_domain_sf"/>
</dbReference>
<evidence type="ECO:0000313" key="13">
    <source>
        <dbReference type="Proteomes" id="UP000789405"/>
    </source>
</evidence>
<dbReference type="GO" id="GO:0008380">
    <property type="term" value="P:RNA splicing"/>
    <property type="evidence" value="ECO:0007669"/>
    <property type="project" value="UniProtKB-KW"/>
</dbReference>
<dbReference type="InterPro" id="IPR000504">
    <property type="entry name" value="RRM_dom"/>
</dbReference>
<dbReference type="PROSITE" id="PS50102">
    <property type="entry name" value="RRM"/>
    <property type="match status" value="2"/>
</dbReference>
<evidence type="ECO:0000256" key="10">
    <source>
        <dbReference type="PROSITE-ProRule" id="PRU00176"/>
    </source>
</evidence>
<evidence type="ECO:0000256" key="2">
    <source>
        <dbReference type="ARBA" id="ARBA00008363"/>
    </source>
</evidence>
<reference evidence="12" key="1">
    <citation type="submission" date="2021-06" db="EMBL/GenBank/DDBJ databases">
        <authorList>
            <person name="Kallberg Y."/>
            <person name="Tangrot J."/>
            <person name="Rosling A."/>
        </authorList>
    </citation>
    <scope>NUCLEOTIDE SEQUENCE</scope>
    <source>
        <strain evidence="12">MA453B</strain>
    </source>
</reference>
<evidence type="ECO:0000256" key="7">
    <source>
        <dbReference type="ARBA" id="ARBA00023187"/>
    </source>
</evidence>
<sequence>DRVTQTHQGYGFCEYMSEEDADYSIKIMNQIKLYGKPIRVNKATSDKKNLDVGASLFIGNLDPDVDEKMLYDTFSAFGVIVQTPKIARDPDTGNSKGYGFISYDNFDSSDAAIDAMNGQYLMNKSITVSYAFKKDGKGERHGSAA</sequence>
<evidence type="ECO:0000256" key="8">
    <source>
        <dbReference type="ARBA" id="ARBA00023242"/>
    </source>
</evidence>
<proteinExistence type="inferred from homology"/>
<evidence type="ECO:0000259" key="11">
    <source>
        <dbReference type="PROSITE" id="PS50102"/>
    </source>
</evidence>
<protein>
    <recommendedName>
        <fullName evidence="9">Splicing factor 3B subunit 4</fullName>
    </recommendedName>
</protein>
<dbReference type="Gene3D" id="3.30.70.330">
    <property type="match status" value="2"/>
</dbReference>
<feature type="non-terminal residue" evidence="12">
    <location>
        <position position="1"/>
    </location>
</feature>
<dbReference type="PANTHER" id="PTHR48030">
    <property type="entry name" value="SPLICING FACTOR 3B SUBUNIT 4"/>
    <property type="match status" value="1"/>
</dbReference>
<keyword evidence="6 10" id="KW-0694">RNA-binding</keyword>
<evidence type="ECO:0000256" key="1">
    <source>
        <dbReference type="ARBA" id="ARBA00004123"/>
    </source>
</evidence>
<name>A0A9N9PGE1_9GLOM</name>
<feature type="non-terminal residue" evidence="12">
    <location>
        <position position="145"/>
    </location>
</feature>
<gene>
    <name evidence="12" type="ORF">DERYTH_LOCUS27584</name>
</gene>
<evidence type="ECO:0000256" key="9">
    <source>
        <dbReference type="ARBA" id="ARBA00070533"/>
    </source>
</evidence>
<dbReference type="FunFam" id="3.30.70.330:FF:000059">
    <property type="entry name" value="splicing factor 3B subunit 4"/>
    <property type="match status" value="1"/>
</dbReference>
<dbReference type="GO" id="GO:0005686">
    <property type="term" value="C:U2 snRNP"/>
    <property type="evidence" value="ECO:0007669"/>
    <property type="project" value="TreeGrafter"/>
</dbReference>
<keyword evidence="4" id="KW-0747">Spliceosome</keyword>
<keyword evidence="3" id="KW-0507">mRNA processing</keyword>
<evidence type="ECO:0000313" key="12">
    <source>
        <dbReference type="EMBL" id="CAG8823885.1"/>
    </source>
</evidence>
<dbReference type="GO" id="GO:0003723">
    <property type="term" value="F:RNA binding"/>
    <property type="evidence" value="ECO:0007669"/>
    <property type="project" value="UniProtKB-UniRule"/>
</dbReference>
<evidence type="ECO:0000256" key="4">
    <source>
        <dbReference type="ARBA" id="ARBA00022728"/>
    </source>
</evidence>
<dbReference type="SMART" id="SM00360">
    <property type="entry name" value="RRM"/>
    <property type="match status" value="1"/>
</dbReference>
<dbReference type="InterPro" id="IPR052084">
    <property type="entry name" value="SF3B4_spliceosome_assoc"/>
</dbReference>
<keyword evidence="7" id="KW-0508">mRNA splicing</keyword>
<evidence type="ECO:0000256" key="5">
    <source>
        <dbReference type="ARBA" id="ARBA00022737"/>
    </source>
</evidence>
<feature type="domain" description="RRM" evidence="11">
    <location>
        <begin position="54"/>
        <end position="133"/>
    </location>
</feature>
<dbReference type="SUPFAM" id="SSF54928">
    <property type="entry name" value="RNA-binding domain, RBD"/>
    <property type="match status" value="1"/>
</dbReference>
<dbReference type="PANTHER" id="PTHR48030:SF3">
    <property type="entry name" value="SPLICING FACTOR 3B SUBUNIT 4"/>
    <property type="match status" value="1"/>
</dbReference>
<dbReference type="Pfam" id="PF00076">
    <property type="entry name" value="RRM_1"/>
    <property type="match status" value="2"/>
</dbReference>
<keyword evidence="5" id="KW-0677">Repeat</keyword>
<accession>A0A9N9PGE1</accession>
<evidence type="ECO:0000256" key="3">
    <source>
        <dbReference type="ARBA" id="ARBA00022664"/>
    </source>
</evidence>
<evidence type="ECO:0000256" key="6">
    <source>
        <dbReference type="ARBA" id="ARBA00022884"/>
    </source>
</evidence>
<feature type="domain" description="RRM" evidence="11">
    <location>
        <begin position="1"/>
        <end position="45"/>
    </location>
</feature>